<evidence type="ECO:0000256" key="15">
    <source>
        <dbReference type="PIRSR" id="PIRSR000724-1"/>
    </source>
</evidence>
<dbReference type="FunFam" id="3.40.50.1260:FF:000002">
    <property type="entry name" value="Phosphoglycerate kinase"/>
    <property type="match status" value="1"/>
</dbReference>
<organism evidence="18 19">
    <name type="scientific">Candidatus Scybalenecus merdavium</name>
    <dbReference type="NCBI Taxonomy" id="2840939"/>
    <lineage>
        <taxon>Bacteria</taxon>
        <taxon>Bacillati</taxon>
        <taxon>Bacillota</taxon>
        <taxon>Clostridia</taxon>
        <taxon>Eubacteriales</taxon>
        <taxon>Oscillospiraceae</taxon>
        <taxon>Oscillospiraceae incertae sedis</taxon>
        <taxon>Candidatus Scybalenecus</taxon>
    </lineage>
</organism>
<feature type="binding site" evidence="15">
    <location>
        <position position="123"/>
    </location>
    <ligand>
        <name>(2R)-3-phosphoglycerate</name>
        <dbReference type="ChEBI" id="CHEBI:58272"/>
    </ligand>
</feature>
<evidence type="ECO:0000256" key="14">
    <source>
        <dbReference type="HAMAP-Rule" id="MF_00145"/>
    </source>
</evidence>
<feature type="binding site" evidence="14 16">
    <location>
        <position position="297"/>
    </location>
    <ligand>
        <name>ATP</name>
        <dbReference type="ChEBI" id="CHEBI:30616"/>
    </ligand>
</feature>
<evidence type="ECO:0000313" key="19">
    <source>
        <dbReference type="Proteomes" id="UP000824125"/>
    </source>
</evidence>
<evidence type="ECO:0000256" key="1">
    <source>
        <dbReference type="ARBA" id="ARBA00000642"/>
    </source>
</evidence>
<dbReference type="GO" id="GO:0006094">
    <property type="term" value="P:gluconeogenesis"/>
    <property type="evidence" value="ECO:0007669"/>
    <property type="project" value="TreeGrafter"/>
</dbReference>
<reference evidence="18" key="2">
    <citation type="journal article" date="2021" name="PeerJ">
        <title>Extensive microbial diversity within the chicken gut microbiome revealed by metagenomics and culture.</title>
        <authorList>
            <person name="Gilroy R."/>
            <person name="Ravi A."/>
            <person name="Getino M."/>
            <person name="Pursley I."/>
            <person name="Horton D.L."/>
            <person name="Alikhan N.F."/>
            <person name="Baker D."/>
            <person name="Gharbi K."/>
            <person name="Hall N."/>
            <person name="Watson M."/>
            <person name="Adriaenssens E.M."/>
            <person name="Foster-Nyarko E."/>
            <person name="Jarju S."/>
            <person name="Secka A."/>
            <person name="Antonio M."/>
            <person name="Oren A."/>
            <person name="Chaudhuri R.R."/>
            <person name="La Ragione R."/>
            <person name="Hildebrand F."/>
            <person name="Pallen M.J."/>
        </authorList>
    </citation>
    <scope>NUCLEOTIDE SEQUENCE</scope>
    <source>
        <strain evidence="18">CHK176-6737</strain>
    </source>
</reference>
<dbReference type="PROSITE" id="PS00111">
    <property type="entry name" value="PGLYCERATE_KINASE"/>
    <property type="match status" value="1"/>
</dbReference>
<dbReference type="InterPro" id="IPR001576">
    <property type="entry name" value="Phosphoglycerate_kinase"/>
</dbReference>
<dbReference type="Proteomes" id="UP000824125">
    <property type="component" value="Unassembled WGS sequence"/>
</dbReference>
<dbReference type="FunFam" id="3.40.50.1260:FF:000007">
    <property type="entry name" value="Phosphoglycerate kinase"/>
    <property type="match status" value="1"/>
</dbReference>
<evidence type="ECO:0000256" key="4">
    <source>
        <dbReference type="ARBA" id="ARBA00008982"/>
    </source>
</evidence>
<evidence type="ECO:0000313" key="18">
    <source>
        <dbReference type="EMBL" id="HIU69908.1"/>
    </source>
</evidence>
<dbReference type="PRINTS" id="PR00477">
    <property type="entry name" value="PHGLYCKINASE"/>
</dbReference>
<dbReference type="InterPro" id="IPR015911">
    <property type="entry name" value="Phosphoglycerate_kinase_CS"/>
</dbReference>
<keyword evidence="11 14" id="KW-0418">Kinase</keyword>
<dbReference type="AlphaFoldDB" id="A0A9D1MVN1"/>
<feature type="binding site" evidence="14">
    <location>
        <position position="156"/>
    </location>
    <ligand>
        <name>substrate</name>
    </ligand>
</feature>
<comment type="pathway">
    <text evidence="3 14">Carbohydrate degradation; glycolysis; pyruvate from D-glyceraldehyde 3-phosphate: step 2/5.</text>
</comment>
<dbReference type="SUPFAM" id="SSF53748">
    <property type="entry name" value="Phosphoglycerate kinase"/>
    <property type="match status" value="1"/>
</dbReference>
<comment type="subunit">
    <text evidence="5 14">Monomer.</text>
</comment>
<feature type="binding site" evidence="14">
    <location>
        <position position="123"/>
    </location>
    <ligand>
        <name>substrate</name>
    </ligand>
</feature>
<dbReference type="EC" id="2.7.2.3" evidence="6 14"/>
<feature type="binding site" evidence="14 16">
    <location>
        <position position="328"/>
    </location>
    <ligand>
        <name>ATP</name>
        <dbReference type="ChEBI" id="CHEBI:30616"/>
    </ligand>
</feature>
<sequence>MDALNKKTVEDLDVQGKKVLVRCDFNVPLADGEITNDKRIVAALPTIKYLMEHGAKVILCSHLGRPKGEYKPEFSLAPVAKRLSEYLGKEVKLAEDPGVVGENAKKLAAQLADGDVMLLENVRFRKEETKNEENFSKELASLADLYVNDAFGTAHRAHCSTTGVAAYLPSACGYLIQKEIKFMGEALANPKRPLVAILGGAKVSDKIGVITNLLDKCDTLIIGGGMAYTFMKALGHSIGTSLLEEDKVELAGQMMQTAKEKGVKFLIPVDNKVGKEYDPNTEAQVVHSDEIPDGWMGLDIGPESQTLFADAIKGAGTVIWNGPMGVSEWDNFAQGTIAVAKAVADSGAISIIGGGDSVAAVTKLGFADKMSHISTGGGASLEFLEGKELPGIAAIDNK</sequence>
<dbReference type="EMBL" id="DVNM01000045">
    <property type="protein sequence ID" value="HIU69908.1"/>
    <property type="molecule type" value="Genomic_DNA"/>
</dbReference>
<dbReference type="PANTHER" id="PTHR11406:SF23">
    <property type="entry name" value="PHOSPHOGLYCERATE KINASE 1, CHLOROPLASTIC-RELATED"/>
    <property type="match status" value="1"/>
</dbReference>
<name>A0A9D1MVN1_9FIRM</name>
<accession>A0A9D1MVN1</accession>
<dbReference type="InterPro" id="IPR015824">
    <property type="entry name" value="Phosphoglycerate_kinase_N"/>
</dbReference>
<evidence type="ECO:0000256" key="6">
    <source>
        <dbReference type="ARBA" id="ARBA00013061"/>
    </source>
</evidence>
<gene>
    <name evidence="14" type="primary">pgk</name>
    <name evidence="18" type="ORF">IAD23_08130</name>
</gene>
<evidence type="ECO:0000256" key="16">
    <source>
        <dbReference type="PIRSR" id="PIRSR000724-2"/>
    </source>
</evidence>
<dbReference type="PANTHER" id="PTHR11406">
    <property type="entry name" value="PHOSPHOGLYCERATE KINASE"/>
    <property type="match status" value="1"/>
</dbReference>
<comment type="subcellular location">
    <subcellularLocation>
        <location evidence="2 14">Cytoplasm</location>
    </subcellularLocation>
</comment>
<evidence type="ECO:0000256" key="12">
    <source>
        <dbReference type="ARBA" id="ARBA00022840"/>
    </source>
</evidence>
<keyword evidence="12 14" id="KW-0067">ATP-binding</keyword>
<dbReference type="Pfam" id="PF00162">
    <property type="entry name" value="PGK"/>
    <property type="match status" value="1"/>
</dbReference>
<dbReference type="GO" id="GO:0005524">
    <property type="term" value="F:ATP binding"/>
    <property type="evidence" value="ECO:0007669"/>
    <property type="project" value="UniProtKB-KW"/>
</dbReference>
<feature type="binding site" evidence="14 15">
    <location>
        <begin position="24"/>
        <end position="26"/>
    </location>
    <ligand>
        <name>substrate</name>
    </ligand>
</feature>
<evidence type="ECO:0000256" key="9">
    <source>
        <dbReference type="ARBA" id="ARBA00022679"/>
    </source>
</evidence>
<dbReference type="HAMAP" id="MF_00145">
    <property type="entry name" value="Phosphoglyc_kinase"/>
    <property type="match status" value="1"/>
</dbReference>
<keyword evidence="9 14" id="KW-0808">Transferase</keyword>
<protein>
    <recommendedName>
        <fullName evidence="7 14">Phosphoglycerate kinase</fullName>
        <ecNumber evidence="6 14">2.7.2.3</ecNumber>
    </recommendedName>
</protein>
<evidence type="ECO:0000256" key="5">
    <source>
        <dbReference type="ARBA" id="ARBA00011245"/>
    </source>
</evidence>
<dbReference type="Gene3D" id="3.40.50.1260">
    <property type="entry name" value="Phosphoglycerate kinase, N-terminal domain"/>
    <property type="match status" value="2"/>
</dbReference>
<dbReference type="GO" id="GO:0006096">
    <property type="term" value="P:glycolytic process"/>
    <property type="evidence" value="ECO:0007669"/>
    <property type="project" value="UniProtKB-UniRule"/>
</dbReference>
<feature type="binding site" evidence="14 16">
    <location>
        <position position="206"/>
    </location>
    <ligand>
        <name>ATP</name>
        <dbReference type="ChEBI" id="CHEBI:30616"/>
    </ligand>
</feature>
<dbReference type="GO" id="GO:0004618">
    <property type="term" value="F:phosphoglycerate kinase activity"/>
    <property type="evidence" value="ECO:0007669"/>
    <property type="project" value="UniProtKB-UniRule"/>
</dbReference>
<evidence type="ECO:0000256" key="3">
    <source>
        <dbReference type="ARBA" id="ARBA00004838"/>
    </source>
</evidence>
<keyword evidence="10 14" id="KW-0547">Nucleotide-binding</keyword>
<comment type="caution">
    <text evidence="18">The sequence shown here is derived from an EMBL/GenBank/DDBJ whole genome shotgun (WGS) entry which is preliminary data.</text>
</comment>
<dbReference type="PIRSF" id="PIRSF000724">
    <property type="entry name" value="Pgk"/>
    <property type="match status" value="1"/>
</dbReference>
<feature type="binding site" evidence="15">
    <location>
        <position position="39"/>
    </location>
    <ligand>
        <name>(2R)-3-phosphoglycerate</name>
        <dbReference type="ChEBI" id="CHEBI:58272"/>
    </ligand>
</feature>
<feature type="binding site" evidence="15">
    <location>
        <position position="156"/>
    </location>
    <ligand>
        <name>(2R)-3-phosphoglycerate</name>
        <dbReference type="ChEBI" id="CHEBI:58272"/>
    </ligand>
</feature>
<comment type="catalytic activity">
    <reaction evidence="1 14 17">
        <text>(2R)-3-phosphoglycerate + ATP = (2R)-3-phospho-glyceroyl phosphate + ADP</text>
        <dbReference type="Rhea" id="RHEA:14801"/>
        <dbReference type="ChEBI" id="CHEBI:30616"/>
        <dbReference type="ChEBI" id="CHEBI:57604"/>
        <dbReference type="ChEBI" id="CHEBI:58272"/>
        <dbReference type="ChEBI" id="CHEBI:456216"/>
        <dbReference type="EC" id="2.7.2.3"/>
    </reaction>
</comment>
<evidence type="ECO:0000256" key="8">
    <source>
        <dbReference type="ARBA" id="ARBA00022490"/>
    </source>
</evidence>
<evidence type="ECO:0000256" key="7">
    <source>
        <dbReference type="ARBA" id="ARBA00016471"/>
    </source>
</evidence>
<dbReference type="CDD" id="cd00318">
    <property type="entry name" value="Phosphoglycerate_kinase"/>
    <property type="match status" value="1"/>
</dbReference>
<keyword evidence="8 14" id="KW-0963">Cytoplasm</keyword>
<comment type="similarity">
    <text evidence="4 14 17">Belongs to the phosphoglycerate kinase family.</text>
</comment>
<evidence type="ECO:0000256" key="11">
    <source>
        <dbReference type="ARBA" id="ARBA00022777"/>
    </source>
</evidence>
<dbReference type="GO" id="GO:0043531">
    <property type="term" value="F:ADP binding"/>
    <property type="evidence" value="ECO:0007669"/>
    <property type="project" value="TreeGrafter"/>
</dbReference>
<feature type="binding site" evidence="14 16">
    <location>
        <begin position="354"/>
        <end position="357"/>
    </location>
    <ligand>
        <name>ATP</name>
        <dbReference type="ChEBI" id="CHEBI:30616"/>
    </ligand>
</feature>
<evidence type="ECO:0000256" key="2">
    <source>
        <dbReference type="ARBA" id="ARBA00004496"/>
    </source>
</evidence>
<evidence type="ECO:0000256" key="13">
    <source>
        <dbReference type="ARBA" id="ARBA00023152"/>
    </source>
</evidence>
<feature type="binding site" evidence="14">
    <location>
        <position position="39"/>
    </location>
    <ligand>
        <name>substrate</name>
    </ligand>
</feature>
<feature type="binding site" evidence="14 15">
    <location>
        <begin position="62"/>
        <end position="65"/>
    </location>
    <ligand>
        <name>substrate</name>
    </ligand>
</feature>
<evidence type="ECO:0000256" key="10">
    <source>
        <dbReference type="ARBA" id="ARBA00022741"/>
    </source>
</evidence>
<keyword evidence="13 14" id="KW-0324">Glycolysis</keyword>
<reference evidence="18" key="1">
    <citation type="submission" date="2020-10" db="EMBL/GenBank/DDBJ databases">
        <authorList>
            <person name="Gilroy R."/>
        </authorList>
    </citation>
    <scope>NUCLEOTIDE SEQUENCE</scope>
    <source>
        <strain evidence="18">CHK176-6737</strain>
    </source>
</reference>
<proteinExistence type="inferred from homology"/>
<evidence type="ECO:0000256" key="17">
    <source>
        <dbReference type="RuleBase" id="RU000532"/>
    </source>
</evidence>
<dbReference type="InterPro" id="IPR036043">
    <property type="entry name" value="Phosphoglycerate_kinase_sf"/>
</dbReference>
<dbReference type="GO" id="GO:0005829">
    <property type="term" value="C:cytosol"/>
    <property type="evidence" value="ECO:0007669"/>
    <property type="project" value="TreeGrafter"/>
</dbReference>